<gene>
    <name evidence="1" type="ORF">BOLC8T47307H</name>
</gene>
<accession>A0A3P6FM76</accession>
<evidence type="ECO:0000313" key="1">
    <source>
        <dbReference type="EMBL" id="VDD54078.1"/>
    </source>
</evidence>
<proteinExistence type="predicted"/>
<sequence>MQTKTQTSIQKLGDTVSTLAARIEALTTALTTRLDPQAQPVVHAPFNSNIHSIFCHHNINNNINFRRSYRFTAGNSNIFNHTNMLMHDLTPYTAPKTRTSFIDAFMMMI</sequence>
<protein>
    <submittedName>
        <fullName evidence="1">Uncharacterized protein</fullName>
    </submittedName>
</protein>
<dbReference type="AlphaFoldDB" id="A0A3P6FM76"/>
<dbReference type="EMBL" id="LR031879">
    <property type="protein sequence ID" value="VDD54078.1"/>
    <property type="molecule type" value="Genomic_DNA"/>
</dbReference>
<name>A0A3P6FM76_BRAOL</name>
<organism evidence="1">
    <name type="scientific">Brassica oleracea</name>
    <name type="common">Wild cabbage</name>
    <dbReference type="NCBI Taxonomy" id="3712"/>
    <lineage>
        <taxon>Eukaryota</taxon>
        <taxon>Viridiplantae</taxon>
        <taxon>Streptophyta</taxon>
        <taxon>Embryophyta</taxon>
        <taxon>Tracheophyta</taxon>
        <taxon>Spermatophyta</taxon>
        <taxon>Magnoliopsida</taxon>
        <taxon>eudicotyledons</taxon>
        <taxon>Gunneridae</taxon>
        <taxon>Pentapetalae</taxon>
        <taxon>rosids</taxon>
        <taxon>malvids</taxon>
        <taxon>Brassicales</taxon>
        <taxon>Brassicaceae</taxon>
        <taxon>Brassiceae</taxon>
        <taxon>Brassica</taxon>
    </lineage>
</organism>
<reference evidence="1" key="1">
    <citation type="submission" date="2018-11" db="EMBL/GenBank/DDBJ databases">
        <authorList>
            <consortium name="Genoscope - CEA"/>
            <person name="William W."/>
        </authorList>
    </citation>
    <scope>NUCLEOTIDE SEQUENCE</scope>
</reference>